<name>A0A6J6PW37_9ZZZZ</name>
<accession>A0A6J6PW37</accession>
<protein>
    <submittedName>
        <fullName evidence="1">Unannotated protein</fullName>
    </submittedName>
</protein>
<dbReference type="AlphaFoldDB" id="A0A6J6PW37"/>
<organism evidence="1">
    <name type="scientific">freshwater metagenome</name>
    <dbReference type="NCBI Taxonomy" id="449393"/>
    <lineage>
        <taxon>unclassified sequences</taxon>
        <taxon>metagenomes</taxon>
        <taxon>ecological metagenomes</taxon>
    </lineage>
</organism>
<gene>
    <name evidence="1" type="ORF">UFOPK2423_01268</name>
</gene>
<proteinExistence type="predicted"/>
<sequence>MIRLRFPVVATLCIVLLSAMVQTSQASAQEPDSKVSTNFQANDFGLWSNSSLYGQIYNGSTELAKWTQLWCTGWDDPTCANYSQLYEDLILRTCKIDTDRSCIDSLQVNNSNGQLEKLTYYGESKSKIIAPFTFKATKLTPETKIPGGGGMSIWKSASANSDGTARYFASHVLLRYRSTCPEGHPRSDCTIELSDFKGSVYPVKIESGGVCREFTLTSGECVNSLNFTGAERVGLTLRLDKNLTGWIFGRMQNADFSVDSLDADNNKIRVEGDVTLVPELKASVPKVDVAKDVVLEKYLKDFYTVGLSGNGNPGGGSANWGGTTSTNYADFLAAPNTDLLAANFDKFKLFSAFEKYLVPFSPAANNNGVNILRETNSIFWNFAANAYAGNNACSADKTKLHGLVVTNAPIYEQGPPAFVDGSLNYRVAGIHTNVDGSLFKGRYTYIVRSETARCYYGFSSAPVEAKVEVVSADNSNQVATVLVNEKDGFIKLQADNFTFSSPTIRIKLAQGAAITPSKPVQPVAVKATKLPKQITLTCIKGKTVKKVVGTSPKCPAGFKKK</sequence>
<reference evidence="1" key="1">
    <citation type="submission" date="2020-05" db="EMBL/GenBank/DDBJ databases">
        <authorList>
            <person name="Chiriac C."/>
            <person name="Salcher M."/>
            <person name="Ghai R."/>
            <person name="Kavagutti S V."/>
        </authorList>
    </citation>
    <scope>NUCLEOTIDE SEQUENCE</scope>
</reference>
<dbReference type="EMBL" id="CAEZXN010000033">
    <property type="protein sequence ID" value="CAB4702786.1"/>
    <property type="molecule type" value="Genomic_DNA"/>
</dbReference>
<evidence type="ECO:0000313" key="1">
    <source>
        <dbReference type="EMBL" id="CAB4702786.1"/>
    </source>
</evidence>